<keyword evidence="3" id="KW-1185">Reference proteome</keyword>
<organism evidence="2 3">
    <name type="scientific">Corynebacterium choanae</name>
    <dbReference type="NCBI Taxonomy" id="1862358"/>
    <lineage>
        <taxon>Bacteria</taxon>
        <taxon>Bacillati</taxon>
        <taxon>Actinomycetota</taxon>
        <taxon>Actinomycetes</taxon>
        <taxon>Mycobacteriales</taxon>
        <taxon>Corynebacteriaceae</taxon>
        <taxon>Corynebacterium</taxon>
    </lineage>
</organism>
<feature type="transmembrane region" description="Helical" evidence="1">
    <location>
        <begin position="201"/>
        <end position="226"/>
    </location>
</feature>
<keyword evidence="1" id="KW-0472">Membrane</keyword>
<feature type="transmembrane region" description="Helical" evidence="1">
    <location>
        <begin position="161"/>
        <end position="181"/>
    </location>
</feature>
<evidence type="ECO:0000313" key="3">
    <source>
        <dbReference type="Proteomes" id="UP000269019"/>
    </source>
</evidence>
<dbReference type="InterPro" id="IPR049713">
    <property type="entry name" value="Pr6Pr-like"/>
</dbReference>
<dbReference type="AlphaFoldDB" id="A0A3G6J487"/>
<dbReference type="KEGG" id="ccho:CCHOA_01640"/>
<proteinExistence type="predicted"/>
<evidence type="ECO:0008006" key="4">
    <source>
        <dbReference type="Google" id="ProtNLM"/>
    </source>
</evidence>
<gene>
    <name evidence="2" type="ORF">CCHOA_01640</name>
</gene>
<name>A0A3G6J487_9CORY</name>
<feature type="transmembrane region" description="Helical" evidence="1">
    <location>
        <begin position="72"/>
        <end position="92"/>
    </location>
</feature>
<dbReference type="RefSeq" id="WP_123926037.1">
    <property type="nucleotide sequence ID" value="NZ_CP033896.1"/>
</dbReference>
<feature type="transmembrane region" description="Helical" evidence="1">
    <location>
        <begin position="131"/>
        <end position="149"/>
    </location>
</feature>
<protein>
    <recommendedName>
        <fullName evidence="4">Integral membrane protein</fullName>
    </recommendedName>
</protein>
<dbReference type="NCBIfam" id="NF038065">
    <property type="entry name" value="Pr6Pr"/>
    <property type="match status" value="1"/>
</dbReference>
<evidence type="ECO:0000313" key="2">
    <source>
        <dbReference type="EMBL" id="AZA12756.1"/>
    </source>
</evidence>
<reference evidence="2 3" key="1">
    <citation type="submission" date="2018-11" db="EMBL/GenBank/DDBJ databases">
        <authorList>
            <person name="Kleinhagauer T."/>
            <person name="Glaeser S.P."/>
            <person name="Spergser J."/>
            <person name="Ruckert C."/>
            <person name="Kaempfer P."/>
            <person name="Busse H.-J."/>
        </authorList>
    </citation>
    <scope>NUCLEOTIDE SEQUENCE [LARGE SCALE GENOMIC DNA]</scope>
    <source>
        <strain evidence="2 3">200CH</strain>
    </source>
</reference>
<keyword evidence="1" id="KW-0812">Transmembrane</keyword>
<keyword evidence="1" id="KW-1133">Transmembrane helix</keyword>
<dbReference type="EMBL" id="CP033896">
    <property type="protein sequence ID" value="AZA12756.1"/>
    <property type="molecule type" value="Genomic_DNA"/>
</dbReference>
<sequence>MNMRVSKAPAGETFVAADYFPDAASSRGWQLAGWLLSAVSIVALLTASVATARQPFTDWPAFASVAEKLLAYYSYFTIWSTVLCIICGLVLLARGVGAAVLRINAVTMIVVTGIIYNFVLTHDPYTSVFQVTSPFMHTVLPLAIPLVWLGTIPLRRQPDVTWRTVVLSLIVPVVWTVWMFYRGAATGGFYPYSIVDVTTLGYATVIRNVVGVYGLFFGLAGLLALVERLILRIVSVQ</sequence>
<accession>A0A3G6J487</accession>
<feature type="transmembrane region" description="Helical" evidence="1">
    <location>
        <begin position="99"/>
        <end position="119"/>
    </location>
</feature>
<evidence type="ECO:0000256" key="1">
    <source>
        <dbReference type="SAM" id="Phobius"/>
    </source>
</evidence>
<dbReference type="Proteomes" id="UP000269019">
    <property type="component" value="Chromosome"/>
</dbReference>
<dbReference type="OrthoDB" id="9809977at2"/>
<feature type="transmembrane region" description="Helical" evidence="1">
    <location>
        <begin position="31"/>
        <end position="52"/>
    </location>
</feature>